<evidence type="ECO:0000313" key="3">
    <source>
        <dbReference type="Proteomes" id="UP000000763"/>
    </source>
</evidence>
<name>Q5Z837_ORYSJ</name>
<evidence type="ECO:0000313" key="2">
    <source>
        <dbReference type="EMBL" id="BAD54024.1"/>
    </source>
</evidence>
<evidence type="ECO:0000313" key="1">
    <source>
        <dbReference type="EMBL" id="BAD52766.1"/>
    </source>
</evidence>
<reference evidence="3" key="2">
    <citation type="journal article" date="2005" name="Nature">
        <title>The map-based sequence of the rice genome.</title>
        <authorList>
            <consortium name="International rice genome sequencing project (IRGSP)"/>
            <person name="Matsumoto T."/>
            <person name="Wu J."/>
            <person name="Kanamori H."/>
            <person name="Katayose Y."/>
            <person name="Fujisawa M."/>
            <person name="Namiki N."/>
            <person name="Mizuno H."/>
            <person name="Yamamoto K."/>
            <person name="Antonio B.A."/>
            <person name="Baba T."/>
            <person name="Sakata K."/>
            <person name="Nagamura Y."/>
            <person name="Aoki H."/>
            <person name="Arikawa K."/>
            <person name="Arita K."/>
            <person name="Bito T."/>
            <person name="Chiden Y."/>
            <person name="Fujitsuka N."/>
            <person name="Fukunaka R."/>
            <person name="Hamada M."/>
            <person name="Harada C."/>
            <person name="Hayashi A."/>
            <person name="Hijishita S."/>
            <person name="Honda M."/>
            <person name="Hosokawa S."/>
            <person name="Ichikawa Y."/>
            <person name="Idonuma A."/>
            <person name="Iijima M."/>
            <person name="Ikeda M."/>
            <person name="Ikeno M."/>
            <person name="Ito K."/>
            <person name="Ito S."/>
            <person name="Ito T."/>
            <person name="Ito Y."/>
            <person name="Ito Y."/>
            <person name="Iwabuchi A."/>
            <person name="Kamiya K."/>
            <person name="Karasawa W."/>
            <person name="Kurita K."/>
            <person name="Katagiri S."/>
            <person name="Kikuta A."/>
            <person name="Kobayashi H."/>
            <person name="Kobayashi N."/>
            <person name="Machita K."/>
            <person name="Maehara T."/>
            <person name="Masukawa M."/>
            <person name="Mizubayashi T."/>
            <person name="Mukai Y."/>
            <person name="Nagasaki H."/>
            <person name="Nagata Y."/>
            <person name="Naito S."/>
            <person name="Nakashima M."/>
            <person name="Nakama Y."/>
            <person name="Nakamichi Y."/>
            <person name="Nakamura M."/>
            <person name="Meguro A."/>
            <person name="Negishi M."/>
            <person name="Ohta I."/>
            <person name="Ohta T."/>
            <person name="Okamoto M."/>
            <person name="Ono N."/>
            <person name="Saji S."/>
            <person name="Sakaguchi M."/>
            <person name="Sakai K."/>
            <person name="Shibata M."/>
            <person name="Shimokawa T."/>
            <person name="Song J."/>
            <person name="Takazaki Y."/>
            <person name="Terasawa K."/>
            <person name="Tsugane M."/>
            <person name="Tsuji K."/>
            <person name="Ueda S."/>
            <person name="Waki K."/>
            <person name="Yamagata H."/>
            <person name="Yamamoto M."/>
            <person name="Yamamoto S."/>
            <person name="Yamane H."/>
            <person name="Yoshiki S."/>
            <person name="Yoshihara R."/>
            <person name="Yukawa K."/>
            <person name="Zhong H."/>
            <person name="Yano M."/>
            <person name="Yuan Q."/>
            <person name="Ouyang S."/>
            <person name="Liu J."/>
            <person name="Jones K.M."/>
            <person name="Gansberger K."/>
            <person name="Moffat K."/>
            <person name="Hill J."/>
            <person name="Bera J."/>
            <person name="Fadrosh D."/>
            <person name="Jin S."/>
            <person name="Johri S."/>
            <person name="Kim M."/>
            <person name="Overton L."/>
            <person name="Reardon M."/>
            <person name="Tsitrin T."/>
            <person name="Vuong H."/>
            <person name="Weaver B."/>
            <person name="Ciecko A."/>
            <person name="Tallon L."/>
            <person name="Jackson J."/>
            <person name="Pai G."/>
            <person name="Aken S.V."/>
            <person name="Utterback T."/>
            <person name="Reidmuller S."/>
            <person name="Feldblyum T."/>
            <person name="Hsiao J."/>
            <person name="Zismann V."/>
            <person name="Iobst S."/>
            <person name="de Vazeille A.R."/>
            <person name="Buell C.R."/>
            <person name="Ying K."/>
            <person name="Li Y."/>
            <person name="Lu T."/>
            <person name="Huang Y."/>
            <person name="Zhao Q."/>
            <person name="Feng Q."/>
            <person name="Zhang L."/>
            <person name="Zhu J."/>
            <person name="Weng Q."/>
            <person name="Mu J."/>
            <person name="Lu Y."/>
            <person name="Fan D."/>
            <person name="Liu Y."/>
            <person name="Guan J."/>
            <person name="Zhang Y."/>
            <person name="Yu S."/>
            <person name="Liu X."/>
            <person name="Zhang Y."/>
            <person name="Hong G."/>
            <person name="Han B."/>
            <person name="Choisne N."/>
            <person name="Demange N."/>
            <person name="Orjeda G."/>
            <person name="Samain S."/>
            <person name="Cattolico L."/>
            <person name="Pelletier E."/>
            <person name="Couloux A."/>
            <person name="Segurens B."/>
            <person name="Wincker P."/>
            <person name="D'Hont A."/>
            <person name="Scarpelli C."/>
            <person name="Weissenbach J."/>
            <person name="Salanoubat M."/>
            <person name="Quetier F."/>
            <person name="Yu Y."/>
            <person name="Kim H.R."/>
            <person name="Rambo T."/>
            <person name="Currie J."/>
            <person name="Collura K."/>
            <person name="Luo M."/>
            <person name="Yang T."/>
            <person name="Ammiraju J.S.S."/>
            <person name="Engler F."/>
            <person name="Soderlund C."/>
            <person name="Wing R.A."/>
            <person name="Palmer L.E."/>
            <person name="de la Bastide M."/>
            <person name="Spiegel L."/>
            <person name="Nascimento L."/>
            <person name="Zutavern T."/>
            <person name="O'Shaughnessy A."/>
            <person name="Dike S."/>
            <person name="Dedhia N."/>
            <person name="Preston R."/>
            <person name="Balija V."/>
            <person name="McCombie W.R."/>
            <person name="Chow T."/>
            <person name="Chen H."/>
            <person name="Chung M."/>
            <person name="Chen C."/>
            <person name="Shaw J."/>
            <person name="Wu H."/>
            <person name="Hsiao K."/>
            <person name="Chao Y."/>
            <person name="Chu M."/>
            <person name="Cheng C."/>
            <person name="Hour A."/>
            <person name="Lee P."/>
            <person name="Lin S."/>
            <person name="Lin Y."/>
            <person name="Liou J."/>
            <person name="Liu S."/>
            <person name="Hsing Y."/>
            <person name="Raghuvanshi S."/>
            <person name="Mohanty A."/>
            <person name="Bharti A.K."/>
            <person name="Gaur A."/>
            <person name="Gupta V."/>
            <person name="Kumar D."/>
            <person name="Ravi V."/>
            <person name="Vij S."/>
            <person name="Kapur A."/>
            <person name="Khurana P."/>
            <person name="Khurana P."/>
            <person name="Khurana J.P."/>
            <person name="Tyagi A.K."/>
            <person name="Gaikwad K."/>
            <person name="Singh A."/>
            <person name="Dalal V."/>
            <person name="Srivastava S."/>
            <person name="Dixit A."/>
            <person name="Pal A.K."/>
            <person name="Ghazi I.A."/>
            <person name="Yadav M."/>
            <person name="Pandit A."/>
            <person name="Bhargava A."/>
            <person name="Sureshbabu K."/>
            <person name="Batra K."/>
            <person name="Sharma T.R."/>
            <person name="Mohapatra T."/>
            <person name="Singh N.K."/>
            <person name="Messing J."/>
            <person name="Nelson A.B."/>
            <person name="Fuks G."/>
            <person name="Kavchok S."/>
            <person name="Keizer G."/>
            <person name="Linton E."/>
            <person name="Llaca V."/>
            <person name="Song R."/>
            <person name="Tanyolac B."/>
            <person name="Young S."/>
            <person name="Ho-Il K."/>
            <person name="Hahn J.H."/>
            <person name="Sangsakoo G."/>
            <person name="Vanavichit A."/>
            <person name="de Mattos Luiz.A.T."/>
            <person name="Zimmer P.D."/>
            <person name="Malone G."/>
            <person name="Dellagostin O."/>
            <person name="de Oliveira A.C."/>
            <person name="Bevan M."/>
            <person name="Bancroft I."/>
            <person name="Minx P."/>
            <person name="Cordum H."/>
            <person name="Wilson R."/>
            <person name="Cheng Z."/>
            <person name="Jin W."/>
            <person name="Jiang J."/>
            <person name="Leong S.A."/>
            <person name="Iwama H."/>
            <person name="Gojobori T."/>
            <person name="Itoh T."/>
            <person name="Niimura Y."/>
            <person name="Fujii Y."/>
            <person name="Habara T."/>
            <person name="Sakai H."/>
            <person name="Sato Y."/>
            <person name="Wilson G."/>
            <person name="Kumar K."/>
            <person name="McCouch S."/>
            <person name="Juretic N."/>
            <person name="Hoen D."/>
            <person name="Wright S."/>
            <person name="Bruskiewich R."/>
            <person name="Bureau T."/>
            <person name="Miyao A."/>
            <person name="Hirochika H."/>
            <person name="Nishikawa T."/>
            <person name="Kadowaki K."/>
            <person name="Sugiura M."/>
            <person name="Burr B."/>
            <person name="Sasaki T."/>
        </authorList>
    </citation>
    <scope>NUCLEOTIDE SEQUENCE [LARGE SCALE GENOMIC DNA]</scope>
    <source>
        <strain evidence="3">cv. Nipponbare</strain>
    </source>
</reference>
<accession>Q5Z837</accession>
<dbReference type="Proteomes" id="UP000000763">
    <property type="component" value="Chromosome 1"/>
</dbReference>
<dbReference type="EMBL" id="AP003208">
    <property type="protein sequence ID" value="BAD52766.1"/>
    <property type="molecule type" value="Genomic_DNA"/>
</dbReference>
<reference evidence="2" key="1">
    <citation type="journal article" date="2002" name="Nature">
        <title>The genome sequence and structure of rice chromosome 1.</title>
        <authorList>
            <person name="Sasaki T."/>
            <person name="Matsumoto T."/>
            <person name="Yamamoto K."/>
            <person name="Sakata K."/>
            <person name="Baba T."/>
            <person name="Katayose Y."/>
            <person name="Wu J."/>
            <person name="Niimura Y."/>
            <person name="Cheng Z."/>
            <person name="Nagamura Y."/>
            <person name="Antonio B.A."/>
            <person name="Kanamori H."/>
            <person name="Hosokawa S."/>
            <person name="Masukawa M."/>
            <person name="Arikawa K."/>
            <person name="Chiden Y."/>
            <person name="Hayashi M."/>
            <person name="Okamoto M."/>
            <person name="Ando T."/>
            <person name="Aoki H."/>
            <person name="Arita K."/>
            <person name="Hamada M."/>
            <person name="Harada C."/>
            <person name="Hijishita S."/>
            <person name="Honda M."/>
            <person name="Ichikawa Y."/>
            <person name="Idonuma A."/>
            <person name="Iijima M."/>
            <person name="Ikeda M."/>
            <person name="Ikeno M."/>
            <person name="Itoh S."/>
            <person name="Itoh T."/>
            <person name="Itoh Y."/>
            <person name="Itoh Y."/>
            <person name="Iwabuchi A."/>
            <person name="Kamiya K."/>
            <person name="Karasawa W."/>
            <person name="Katagiri S."/>
            <person name="Kikuta A."/>
            <person name="Kobayashi N."/>
            <person name="Kono I."/>
            <person name="Machita K."/>
            <person name="Maehara T."/>
            <person name="Mizuno H."/>
            <person name="Mizubayashi T."/>
            <person name="Mukai Y."/>
            <person name="Nagasaki H."/>
            <person name="Nakashima M."/>
            <person name="Nakama Y."/>
            <person name="Nakamichi Y."/>
            <person name="Nakamura M."/>
            <person name="Namiki N."/>
            <person name="Negishi M."/>
            <person name="Ohta I."/>
            <person name="Ono N."/>
            <person name="Saji S."/>
            <person name="Sakai K."/>
            <person name="Shibata M."/>
            <person name="Shimokawa T."/>
            <person name="Shomura A."/>
            <person name="Song J."/>
            <person name="Takazaki Y."/>
            <person name="Terasawa K."/>
            <person name="Tsuji K."/>
            <person name="Waki K."/>
            <person name="Yamagata H."/>
            <person name="Yamane H."/>
            <person name="Yoshiki S."/>
            <person name="Yoshihara R."/>
            <person name="Yukawa K."/>
            <person name="Zhong H."/>
            <person name="Iwama H."/>
            <person name="Endo T."/>
            <person name="Ito H."/>
            <person name="Hahn J.H."/>
            <person name="Kim H.I."/>
            <person name="Eun M.Y."/>
            <person name="Yano M."/>
            <person name="Jiang J."/>
            <person name="Gojobori T."/>
        </authorList>
    </citation>
    <scope>NUCLEOTIDE SEQUENCE</scope>
</reference>
<dbReference type="EMBL" id="AP004320">
    <property type="protein sequence ID" value="BAD54024.1"/>
    <property type="molecule type" value="Genomic_DNA"/>
</dbReference>
<protein>
    <submittedName>
        <fullName evidence="2">Uncharacterized protein</fullName>
    </submittedName>
</protein>
<sequence>MDLARATAGGGIIPVERRCRLVEDEESLGEEELELAGDNKRTSVFVSAVMAASRPLPRGEGIVGGTRRKRNGRWMQKLGMGKEVAKGRSEFGEDSNGGKPATIEGSSIAAFHSDNSDGCDPRGVGQRQHSTAQVKFGGAVATLLYIAVEICERKDREMRGVRG</sequence>
<dbReference type="AlphaFoldDB" id="Q5Z837"/>
<gene>
    <name evidence="1" type="ORF">B1158F07.5</name>
    <name evidence="2" type="ORF">OJ1008_F01.25</name>
</gene>
<proteinExistence type="predicted"/>
<dbReference type="Proteomes" id="UP000817658">
    <property type="component" value="Chromosome 1"/>
</dbReference>
<reference evidence="3" key="3">
    <citation type="journal article" date="2008" name="Nucleic Acids Res.">
        <title>The rice annotation project database (RAP-DB): 2008 update.</title>
        <authorList>
            <consortium name="The rice annotation project (RAP)"/>
        </authorList>
    </citation>
    <scope>GENOME REANNOTATION</scope>
    <source>
        <strain evidence="3">cv. Nipponbare</strain>
    </source>
</reference>
<organism evidence="2">
    <name type="scientific">Oryza sativa subsp. japonica</name>
    <name type="common">Rice</name>
    <dbReference type="NCBI Taxonomy" id="39947"/>
    <lineage>
        <taxon>Eukaryota</taxon>
        <taxon>Viridiplantae</taxon>
        <taxon>Streptophyta</taxon>
        <taxon>Embryophyta</taxon>
        <taxon>Tracheophyta</taxon>
        <taxon>Spermatophyta</taxon>
        <taxon>Magnoliopsida</taxon>
        <taxon>Liliopsida</taxon>
        <taxon>Poales</taxon>
        <taxon>Poaceae</taxon>
        <taxon>BOP clade</taxon>
        <taxon>Oryzoideae</taxon>
        <taxon>Oryzeae</taxon>
        <taxon>Oryzinae</taxon>
        <taxon>Oryza</taxon>
        <taxon>Oryza sativa</taxon>
    </lineage>
</organism>